<organism evidence="3 4">
    <name type="scientific">Pontibacter lucknowensis</name>
    <dbReference type="NCBI Taxonomy" id="1077936"/>
    <lineage>
        <taxon>Bacteria</taxon>
        <taxon>Pseudomonadati</taxon>
        <taxon>Bacteroidota</taxon>
        <taxon>Cytophagia</taxon>
        <taxon>Cytophagales</taxon>
        <taxon>Hymenobacteraceae</taxon>
        <taxon>Pontibacter</taxon>
    </lineage>
</organism>
<keyword evidence="4" id="KW-1185">Reference proteome</keyword>
<name>A0A1N7AWS9_9BACT</name>
<evidence type="ECO:0000256" key="2">
    <source>
        <dbReference type="SAM" id="Phobius"/>
    </source>
</evidence>
<evidence type="ECO:0008006" key="5">
    <source>
        <dbReference type="Google" id="ProtNLM"/>
    </source>
</evidence>
<evidence type="ECO:0000313" key="3">
    <source>
        <dbReference type="EMBL" id="SIR43514.1"/>
    </source>
</evidence>
<dbReference type="AlphaFoldDB" id="A0A1N7AWS9"/>
<feature type="region of interest" description="Disordered" evidence="1">
    <location>
        <begin position="1"/>
        <end position="25"/>
    </location>
</feature>
<accession>A0A1N7AWS9</accession>
<keyword evidence="2" id="KW-0472">Membrane</keyword>
<dbReference type="RefSeq" id="WP_007654587.1">
    <property type="nucleotide sequence ID" value="NZ_FTNM01000006.1"/>
</dbReference>
<dbReference type="Proteomes" id="UP000185924">
    <property type="component" value="Unassembled WGS sequence"/>
</dbReference>
<evidence type="ECO:0000256" key="1">
    <source>
        <dbReference type="SAM" id="MobiDB-lite"/>
    </source>
</evidence>
<reference evidence="4" key="1">
    <citation type="submission" date="2017-01" db="EMBL/GenBank/DDBJ databases">
        <authorList>
            <person name="Varghese N."/>
            <person name="Submissions S."/>
        </authorList>
    </citation>
    <scope>NUCLEOTIDE SEQUENCE [LARGE SCALE GENOMIC DNA]</scope>
    <source>
        <strain evidence="4">DM9</strain>
    </source>
</reference>
<sequence>MENDNKSNQNAGNGGQSQGKKEQSALKLLQPHDMSKTVESAMHVFQGKHDKLPELLHDVGKLVLQGARRMSTTQLILTAGAVTLGAVLVAKYVADQDFDLEA</sequence>
<dbReference type="EMBL" id="FTNM01000006">
    <property type="protein sequence ID" value="SIR43514.1"/>
    <property type="molecule type" value="Genomic_DNA"/>
</dbReference>
<gene>
    <name evidence="3" type="ORF">SAMN05421545_3640</name>
</gene>
<evidence type="ECO:0000313" key="4">
    <source>
        <dbReference type="Proteomes" id="UP000185924"/>
    </source>
</evidence>
<feature type="transmembrane region" description="Helical" evidence="2">
    <location>
        <begin position="75"/>
        <end position="94"/>
    </location>
</feature>
<keyword evidence="2" id="KW-1133">Transmembrane helix</keyword>
<dbReference type="OrthoDB" id="853992at2"/>
<proteinExistence type="predicted"/>
<keyword evidence="2" id="KW-0812">Transmembrane</keyword>
<dbReference type="STRING" id="1077936.SAMN05421545_3640"/>
<protein>
    <recommendedName>
        <fullName evidence="5">Recombination associated protein RdgC</fullName>
    </recommendedName>
</protein>
<feature type="compositionally biased region" description="Low complexity" evidence="1">
    <location>
        <begin position="1"/>
        <end position="11"/>
    </location>
</feature>